<dbReference type="EMBL" id="JAKOAV010000002">
    <property type="protein sequence ID" value="MDF9407086.1"/>
    <property type="molecule type" value="Genomic_DNA"/>
</dbReference>
<evidence type="ECO:0000313" key="2">
    <source>
        <dbReference type="Proteomes" id="UP001154312"/>
    </source>
</evidence>
<comment type="caution">
    <text evidence="1">The sequence shown here is derived from an EMBL/GenBank/DDBJ whole genome shotgun (WGS) entry which is preliminary data.</text>
</comment>
<gene>
    <name evidence="1" type="ORF">L7E55_01725</name>
</gene>
<reference evidence="1" key="1">
    <citation type="submission" date="2022-02" db="EMBL/GenBank/DDBJ databases">
        <authorList>
            <person name="Leng L."/>
        </authorList>
    </citation>
    <scope>NUCLEOTIDE SEQUENCE</scope>
    <source>
        <strain evidence="1">JI</strain>
    </source>
</reference>
<sequence>MEKKLIIENHERLSVLSGREKIDDMIVFLAYRKLVRTLAASSSAYAYKSIKEAQGK</sequence>
<keyword evidence="2" id="KW-1185">Reference proteome</keyword>
<dbReference type="Proteomes" id="UP001154312">
    <property type="component" value="Unassembled WGS sequence"/>
</dbReference>
<accession>A0A9X4H081</accession>
<evidence type="ECO:0000313" key="1">
    <source>
        <dbReference type="EMBL" id="MDF9407086.1"/>
    </source>
</evidence>
<dbReference type="RefSeq" id="WP_277442256.1">
    <property type="nucleotide sequence ID" value="NZ_JAKOAV010000002.1"/>
</dbReference>
<organism evidence="1 2">
    <name type="scientific">Pelotomaculum isophthalicicum JI</name>
    <dbReference type="NCBI Taxonomy" id="947010"/>
    <lineage>
        <taxon>Bacteria</taxon>
        <taxon>Bacillati</taxon>
        <taxon>Bacillota</taxon>
        <taxon>Clostridia</taxon>
        <taxon>Eubacteriales</taxon>
        <taxon>Desulfotomaculaceae</taxon>
        <taxon>Pelotomaculum</taxon>
    </lineage>
</organism>
<name>A0A9X4H081_9FIRM</name>
<proteinExistence type="predicted"/>
<protein>
    <submittedName>
        <fullName evidence="1">Uncharacterized protein</fullName>
    </submittedName>
</protein>
<dbReference type="AlphaFoldDB" id="A0A9X4H081"/>